<evidence type="ECO:0000313" key="1">
    <source>
        <dbReference type="EMBL" id="KKK74208.1"/>
    </source>
</evidence>
<organism evidence="1">
    <name type="scientific">marine sediment metagenome</name>
    <dbReference type="NCBI Taxonomy" id="412755"/>
    <lineage>
        <taxon>unclassified sequences</taxon>
        <taxon>metagenomes</taxon>
        <taxon>ecological metagenomes</taxon>
    </lineage>
</organism>
<dbReference type="Pfam" id="PF25209">
    <property type="entry name" value="Phage_capsid_4"/>
    <property type="match status" value="1"/>
</dbReference>
<reference evidence="1" key="1">
    <citation type="journal article" date="2015" name="Nature">
        <title>Complex archaea that bridge the gap between prokaryotes and eukaryotes.</title>
        <authorList>
            <person name="Spang A."/>
            <person name="Saw J.H."/>
            <person name="Jorgensen S.L."/>
            <person name="Zaremba-Niedzwiedzka K."/>
            <person name="Martijn J."/>
            <person name="Lind A.E."/>
            <person name="van Eijk R."/>
            <person name="Schleper C."/>
            <person name="Guy L."/>
            <person name="Ettema T.J."/>
        </authorList>
    </citation>
    <scope>NUCLEOTIDE SEQUENCE</scope>
</reference>
<sequence>MEGFNLLPQSWRQVASVKTVSDFKEVTMFRMTADLEYKEVGPGGEIEHGTLAQEPYTIKAKTYAKMIALTRQDIINDDLGAFNDLRSRLGMGAAVALNNKFWETWLIAVNAGTFWTTGRGNFQTGGATALGETSLNNAVKLFRDAEGTDGNLLGLEPKLMMVPS</sequence>
<feature type="non-terminal residue" evidence="1">
    <location>
        <position position="164"/>
    </location>
</feature>
<protein>
    <submittedName>
        <fullName evidence="1">Uncharacterized protein</fullName>
    </submittedName>
</protein>
<comment type="caution">
    <text evidence="1">The sequence shown here is derived from an EMBL/GenBank/DDBJ whole genome shotgun (WGS) entry which is preliminary data.</text>
</comment>
<gene>
    <name evidence="1" type="ORF">LCGC14_2886080</name>
</gene>
<dbReference type="SUPFAM" id="SSF56563">
    <property type="entry name" value="Major capsid protein gp5"/>
    <property type="match status" value="1"/>
</dbReference>
<dbReference type="EMBL" id="LAZR01056435">
    <property type="protein sequence ID" value="KKK74208.1"/>
    <property type="molecule type" value="Genomic_DNA"/>
</dbReference>
<proteinExistence type="predicted"/>
<name>A0A0F8XYW2_9ZZZZ</name>
<accession>A0A0F8XYW2</accession>
<dbReference type="AlphaFoldDB" id="A0A0F8XYW2"/>